<accession>A0A5B7KBM7</accession>
<sequence length="78" mass="9361">MKRRFLNFESAYLKLKNFSLLINQLVFFTMCERLLMQQQKLTSLYTLMFFNVIIYCVAYVKVMFPKSSCFPSCYKLSV</sequence>
<dbReference type="EMBL" id="VSRR010139515">
    <property type="protein sequence ID" value="MPD04124.1"/>
    <property type="molecule type" value="Genomic_DNA"/>
</dbReference>
<organism evidence="2 3">
    <name type="scientific">Portunus trituberculatus</name>
    <name type="common">Swimming crab</name>
    <name type="synonym">Neptunus trituberculatus</name>
    <dbReference type="NCBI Taxonomy" id="210409"/>
    <lineage>
        <taxon>Eukaryota</taxon>
        <taxon>Metazoa</taxon>
        <taxon>Ecdysozoa</taxon>
        <taxon>Arthropoda</taxon>
        <taxon>Crustacea</taxon>
        <taxon>Multicrustacea</taxon>
        <taxon>Malacostraca</taxon>
        <taxon>Eumalacostraca</taxon>
        <taxon>Eucarida</taxon>
        <taxon>Decapoda</taxon>
        <taxon>Pleocyemata</taxon>
        <taxon>Brachyura</taxon>
        <taxon>Eubrachyura</taxon>
        <taxon>Portunoidea</taxon>
        <taxon>Portunidae</taxon>
        <taxon>Portuninae</taxon>
        <taxon>Portunus</taxon>
    </lineage>
</organism>
<protein>
    <submittedName>
        <fullName evidence="2">Uncharacterized protein</fullName>
    </submittedName>
</protein>
<name>A0A5B7KBM7_PORTR</name>
<dbReference type="AlphaFoldDB" id="A0A5B7KBM7"/>
<gene>
    <name evidence="2" type="ORF">E2C01_099796</name>
</gene>
<feature type="transmembrane region" description="Helical" evidence="1">
    <location>
        <begin position="42"/>
        <end position="60"/>
    </location>
</feature>
<comment type="caution">
    <text evidence="2">The sequence shown here is derived from an EMBL/GenBank/DDBJ whole genome shotgun (WGS) entry which is preliminary data.</text>
</comment>
<reference evidence="2 3" key="1">
    <citation type="submission" date="2019-05" db="EMBL/GenBank/DDBJ databases">
        <title>Another draft genome of Portunus trituberculatus and its Hox gene families provides insights of decapod evolution.</title>
        <authorList>
            <person name="Jeong J.-H."/>
            <person name="Song I."/>
            <person name="Kim S."/>
            <person name="Choi T."/>
            <person name="Kim D."/>
            <person name="Ryu S."/>
            <person name="Kim W."/>
        </authorList>
    </citation>
    <scope>NUCLEOTIDE SEQUENCE [LARGE SCALE GENOMIC DNA]</scope>
    <source>
        <tissue evidence="2">Muscle</tissue>
    </source>
</reference>
<evidence type="ECO:0000256" key="1">
    <source>
        <dbReference type="SAM" id="Phobius"/>
    </source>
</evidence>
<keyword evidence="1" id="KW-0812">Transmembrane</keyword>
<evidence type="ECO:0000313" key="2">
    <source>
        <dbReference type="EMBL" id="MPD04124.1"/>
    </source>
</evidence>
<keyword evidence="1" id="KW-1133">Transmembrane helix</keyword>
<keyword evidence="1" id="KW-0472">Membrane</keyword>
<proteinExistence type="predicted"/>
<evidence type="ECO:0000313" key="3">
    <source>
        <dbReference type="Proteomes" id="UP000324222"/>
    </source>
</evidence>
<dbReference type="Proteomes" id="UP000324222">
    <property type="component" value="Unassembled WGS sequence"/>
</dbReference>
<keyword evidence="3" id="KW-1185">Reference proteome</keyword>
<dbReference type="OrthoDB" id="4752984at2759"/>